<dbReference type="Proteomes" id="UP000275076">
    <property type="component" value="Unassembled WGS sequence"/>
</dbReference>
<evidence type="ECO:0000256" key="1">
    <source>
        <dbReference type="SAM" id="Phobius"/>
    </source>
</evidence>
<reference evidence="3 4" key="1">
    <citation type="submission" date="2018-10" db="EMBL/GenBank/DDBJ databases">
        <title>Draft genome sequence of Bacillus salarius IM0101, isolated from a hypersaline soil in Inner Mongolia, China.</title>
        <authorList>
            <person name="Yamprayoonswat W."/>
            <person name="Boonvisut S."/>
            <person name="Jumpathong W."/>
            <person name="Sittihan S."/>
            <person name="Ruangsuj P."/>
            <person name="Wanthongcharoen S."/>
            <person name="Thongpramul N."/>
            <person name="Pimmason S."/>
            <person name="Yu B."/>
            <person name="Yasawong M."/>
        </authorList>
    </citation>
    <scope>NUCLEOTIDE SEQUENCE [LARGE SCALE GENOMIC DNA]</scope>
    <source>
        <strain evidence="3 4">IM0101</strain>
    </source>
</reference>
<feature type="transmembrane region" description="Helical" evidence="1">
    <location>
        <begin position="132"/>
        <end position="152"/>
    </location>
</feature>
<dbReference type="InterPro" id="IPR029787">
    <property type="entry name" value="Nucleotide_cyclase"/>
</dbReference>
<evidence type="ECO:0000313" key="4">
    <source>
        <dbReference type="Proteomes" id="UP000275076"/>
    </source>
</evidence>
<protein>
    <submittedName>
        <fullName evidence="3">GGDEF domain-containing protein</fullName>
    </submittedName>
</protein>
<keyword evidence="1" id="KW-0472">Membrane</keyword>
<dbReference type="PANTHER" id="PTHR45138:SF9">
    <property type="entry name" value="DIGUANYLATE CYCLASE DGCM-RELATED"/>
    <property type="match status" value="1"/>
</dbReference>
<dbReference type="InterPro" id="IPR000160">
    <property type="entry name" value="GGDEF_dom"/>
</dbReference>
<evidence type="ECO:0000259" key="2">
    <source>
        <dbReference type="PROSITE" id="PS50887"/>
    </source>
</evidence>
<dbReference type="AlphaFoldDB" id="A0A3R9QX44"/>
<sequence>MVNSFIVNFSLLFTFSVVITYVLNISILHQQSLYKTRRVLLGIMVGATCLLLMINAYELSEQLLISFFHIPLAYAALYYSPWVSLPAAIVAAAGRFLFYNPYMSSLVGTLDILVMVTLIIGASIMIRKTFASFMTVTTIYTVQNVFIIYFLLDGGWVWSEGIFYIIASLATAFLFHYMVHLIQQYHLMNKLYEERARIDGLTGVYNRRELNQHLEYLTFKRHPFTLMLIDIDNFKTFNDEKGHQTGDEILVEAAGRIKESIREQGSVYRYGGEEFVVILVNDNQLSVPLLTESTRQRIKEDYIVTTTNEKLNITASIGVASCYDYEQSPKEILKMADEAMYKAKTSGKNRAVYA</sequence>
<name>A0A3R9QX44_9BACI</name>
<feature type="domain" description="GGDEF" evidence="2">
    <location>
        <begin position="222"/>
        <end position="354"/>
    </location>
</feature>
<dbReference type="Gene3D" id="3.30.70.270">
    <property type="match status" value="1"/>
</dbReference>
<dbReference type="NCBIfam" id="TIGR00254">
    <property type="entry name" value="GGDEF"/>
    <property type="match status" value="1"/>
</dbReference>
<dbReference type="GO" id="GO:0005886">
    <property type="term" value="C:plasma membrane"/>
    <property type="evidence" value="ECO:0007669"/>
    <property type="project" value="TreeGrafter"/>
</dbReference>
<dbReference type="OrthoDB" id="9759607at2"/>
<feature type="transmembrane region" description="Helical" evidence="1">
    <location>
        <begin position="77"/>
        <end position="98"/>
    </location>
</feature>
<dbReference type="Pfam" id="PF00990">
    <property type="entry name" value="GGDEF"/>
    <property type="match status" value="1"/>
</dbReference>
<dbReference type="FunFam" id="3.30.70.270:FF:000001">
    <property type="entry name" value="Diguanylate cyclase domain protein"/>
    <property type="match status" value="1"/>
</dbReference>
<keyword evidence="4" id="KW-1185">Reference proteome</keyword>
<evidence type="ECO:0000313" key="3">
    <source>
        <dbReference type="EMBL" id="RSL35279.1"/>
    </source>
</evidence>
<dbReference type="PANTHER" id="PTHR45138">
    <property type="entry name" value="REGULATORY COMPONENTS OF SENSORY TRANSDUCTION SYSTEM"/>
    <property type="match status" value="1"/>
</dbReference>
<dbReference type="InterPro" id="IPR050469">
    <property type="entry name" value="Diguanylate_Cyclase"/>
</dbReference>
<organism evidence="3 4">
    <name type="scientific">Salibacterium salarium</name>
    <dbReference type="NCBI Taxonomy" id="284579"/>
    <lineage>
        <taxon>Bacteria</taxon>
        <taxon>Bacillati</taxon>
        <taxon>Bacillota</taxon>
        <taxon>Bacilli</taxon>
        <taxon>Bacillales</taxon>
        <taxon>Bacillaceae</taxon>
    </lineage>
</organism>
<dbReference type="EMBL" id="RBVX01000001">
    <property type="protein sequence ID" value="RSL35279.1"/>
    <property type="molecule type" value="Genomic_DNA"/>
</dbReference>
<dbReference type="GO" id="GO:0043709">
    <property type="term" value="P:cell adhesion involved in single-species biofilm formation"/>
    <property type="evidence" value="ECO:0007669"/>
    <property type="project" value="TreeGrafter"/>
</dbReference>
<feature type="transmembrane region" description="Helical" evidence="1">
    <location>
        <begin position="6"/>
        <end position="27"/>
    </location>
</feature>
<comment type="caution">
    <text evidence="3">The sequence shown here is derived from an EMBL/GenBank/DDBJ whole genome shotgun (WGS) entry which is preliminary data.</text>
</comment>
<dbReference type="GO" id="GO:0052621">
    <property type="term" value="F:diguanylate cyclase activity"/>
    <property type="evidence" value="ECO:0007669"/>
    <property type="project" value="TreeGrafter"/>
</dbReference>
<dbReference type="CDD" id="cd01949">
    <property type="entry name" value="GGDEF"/>
    <property type="match status" value="1"/>
</dbReference>
<dbReference type="RefSeq" id="WP_125553742.1">
    <property type="nucleotide sequence ID" value="NZ_RBVX01000001.1"/>
</dbReference>
<accession>A0A3R9QX44</accession>
<gene>
    <name evidence="3" type="ORF">D7Z54_01560</name>
</gene>
<keyword evidence="1" id="KW-0812">Transmembrane</keyword>
<dbReference type="SUPFAM" id="SSF55073">
    <property type="entry name" value="Nucleotide cyclase"/>
    <property type="match status" value="1"/>
</dbReference>
<feature type="transmembrane region" description="Helical" evidence="1">
    <location>
        <begin position="161"/>
        <end position="179"/>
    </location>
</feature>
<dbReference type="PROSITE" id="PS50887">
    <property type="entry name" value="GGDEF"/>
    <property type="match status" value="1"/>
</dbReference>
<proteinExistence type="predicted"/>
<dbReference type="SMART" id="SM00267">
    <property type="entry name" value="GGDEF"/>
    <property type="match status" value="1"/>
</dbReference>
<dbReference type="GO" id="GO:1902201">
    <property type="term" value="P:negative regulation of bacterial-type flagellum-dependent cell motility"/>
    <property type="evidence" value="ECO:0007669"/>
    <property type="project" value="TreeGrafter"/>
</dbReference>
<keyword evidence="1" id="KW-1133">Transmembrane helix</keyword>
<feature type="transmembrane region" description="Helical" evidence="1">
    <location>
        <begin position="39"/>
        <end position="57"/>
    </location>
</feature>
<dbReference type="InterPro" id="IPR043128">
    <property type="entry name" value="Rev_trsase/Diguanyl_cyclase"/>
</dbReference>
<feature type="transmembrane region" description="Helical" evidence="1">
    <location>
        <begin position="105"/>
        <end position="126"/>
    </location>
</feature>